<dbReference type="EMBL" id="JAWWNJ010000017">
    <property type="protein sequence ID" value="KAK7038526.1"/>
    <property type="molecule type" value="Genomic_DNA"/>
</dbReference>
<dbReference type="AlphaFoldDB" id="A0AAW0CI46"/>
<evidence type="ECO:0000313" key="2">
    <source>
        <dbReference type="Proteomes" id="UP001362999"/>
    </source>
</evidence>
<reference evidence="1 2" key="1">
    <citation type="journal article" date="2024" name="J Genomics">
        <title>Draft genome sequencing and assembly of Favolaschia claudopus CIRM-BRFM 2984 isolated from oak limbs.</title>
        <authorList>
            <person name="Navarro D."/>
            <person name="Drula E."/>
            <person name="Chaduli D."/>
            <person name="Cazenave R."/>
            <person name="Ahrendt S."/>
            <person name="Wang J."/>
            <person name="Lipzen A."/>
            <person name="Daum C."/>
            <person name="Barry K."/>
            <person name="Grigoriev I.V."/>
            <person name="Favel A."/>
            <person name="Rosso M.N."/>
            <person name="Martin F."/>
        </authorList>
    </citation>
    <scope>NUCLEOTIDE SEQUENCE [LARGE SCALE GENOMIC DNA]</scope>
    <source>
        <strain evidence="1 2">CIRM-BRFM 2984</strain>
    </source>
</reference>
<comment type="caution">
    <text evidence="1">The sequence shown here is derived from an EMBL/GenBank/DDBJ whole genome shotgun (WGS) entry which is preliminary data.</text>
</comment>
<protein>
    <submittedName>
        <fullName evidence="1">Uncharacterized protein</fullName>
    </submittedName>
</protein>
<dbReference type="Proteomes" id="UP001362999">
    <property type="component" value="Unassembled WGS sequence"/>
</dbReference>
<gene>
    <name evidence="1" type="ORF">R3P38DRAFT_2770762</name>
</gene>
<organism evidence="1 2">
    <name type="scientific">Favolaschia claudopus</name>
    <dbReference type="NCBI Taxonomy" id="2862362"/>
    <lineage>
        <taxon>Eukaryota</taxon>
        <taxon>Fungi</taxon>
        <taxon>Dikarya</taxon>
        <taxon>Basidiomycota</taxon>
        <taxon>Agaricomycotina</taxon>
        <taxon>Agaricomycetes</taxon>
        <taxon>Agaricomycetidae</taxon>
        <taxon>Agaricales</taxon>
        <taxon>Marasmiineae</taxon>
        <taxon>Mycenaceae</taxon>
        <taxon>Favolaschia</taxon>
    </lineage>
</organism>
<sequence length="156" mass="18213">MSGYLTFTHKDILNGSLTTPNGLVQYTISTEKKLLGMKWSPTTVVSVSNNMTGIIDWAREIMSINGVEKPWKRLRHHVVTRYKEDWMWNETKYTLYRSSDYTEWTVRPTYGWTDVGRLEQRKPTWALSVSAELDDEIERMFVILVLIFSHGIISYG</sequence>
<proteinExistence type="predicted"/>
<name>A0AAW0CI46_9AGAR</name>
<evidence type="ECO:0000313" key="1">
    <source>
        <dbReference type="EMBL" id="KAK7038526.1"/>
    </source>
</evidence>
<accession>A0AAW0CI46</accession>
<keyword evidence="2" id="KW-1185">Reference proteome</keyword>